<dbReference type="EMBL" id="KZ110593">
    <property type="protein sequence ID" value="OSX65393.1"/>
    <property type="molecule type" value="Genomic_DNA"/>
</dbReference>
<keyword evidence="3" id="KW-0689">Ribosomal protein</keyword>
<protein>
    <recommendedName>
        <fullName evidence="7">Large ribosomal subunit protein mL54</fullName>
    </recommendedName>
</protein>
<keyword evidence="4" id="KW-0496">Mitochondrion</keyword>
<evidence type="ECO:0000256" key="3">
    <source>
        <dbReference type="ARBA" id="ARBA00022980"/>
    </source>
</evidence>
<keyword evidence="5" id="KW-0687">Ribonucleoprotein</keyword>
<keyword evidence="9" id="KW-1185">Reference proteome</keyword>
<evidence type="ECO:0000256" key="5">
    <source>
        <dbReference type="ARBA" id="ARBA00023274"/>
    </source>
</evidence>
<dbReference type="Pfam" id="PF08561">
    <property type="entry name" value="Ribosomal_L37"/>
    <property type="match status" value="1"/>
</dbReference>
<comment type="subcellular location">
    <subcellularLocation>
        <location evidence="1">Mitochondrion</location>
    </subcellularLocation>
</comment>
<dbReference type="GO" id="GO:0003735">
    <property type="term" value="F:structural constituent of ribosome"/>
    <property type="evidence" value="ECO:0007669"/>
    <property type="project" value="TreeGrafter"/>
</dbReference>
<dbReference type="STRING" id="670580.A0A1X6NAJ1"/>
<keyword evidence="2" id="KW-0809">Transit peptide</keyword>
<proteinExistence type="inferred from homology"/>
<evidence type="ECO:0000313" key="8">
    <source>
        <dbReference type="EMBL" id="OSX65393.1"/>
    </source>
</evidence>
<evidence type="ECO:0000256" key="6">
    <source>
        <dbReference type="ARBA" id="ARBA00033752"/>
    </source>
</evidence>
<dbReference type="OrthoDB" id="10252718at2759"/>
<reference evidence="8 9" key="1">
    <citation type="submission" date="2017-04" db="EMBL/GenBank/DDBJ databases">
        <title>Genome Sequence of the Model Brown-Rot Fungus Postia placenta SB12.</title>
        <authorList>
            <consortium name="DOE Joint Genome Institute"/>
            <person name="Gaskell J."/>
            <person name="Kersten P."/>
            <person name="Larrondo L.F."/>
            <person name="Canessa P."/>
            <person name="Martinez D."/>
            <person name="Hibbett D."/>
            <person name="Schmoll M."/>
            <person name="Kubicek C.P."/>
            <person name="Martinez A.T."/>
            <person name="Yadav J."/>
            <person name="Master E."/>
            <person name="Magnuson J.K."/>
            <person name="James T."/>
            <person name="Yaver D."/>
            <person name="Berka R."/>
            <person name="Labutti K."/>
            <person name="Lipzen A."/>
            <person name="Aerts A."/>
            <person name="Barry K."/>
            <person name="Henrissat B."/>
            <person name="Blanchette R."/>
            <person name="Grigoriev I."/>
            <person name="Cullen D."/>
        </authorList>
    </citation>
    <scope>NUCLEOTIDE SEQUENCE [LARGE SCALE GENOMIC DNA]</scope>
    <source>
        <strain evidence="8 9">MAD-698-R-SB12</strain>
    </source>
</reference>
<dbReference type="Proteomes" id="UP000194127">
    <property type="component" value="Unassembled WGS sequence"/>
</dbReference>
<dbReference type="GO" id="GO:0005762">
    <property type="term" value="C:mitochondrial large ribosomal subunit"/>
    <property type="evidence" value="ECO:0007669"/>
    <property type="project" value="TreeGrafter"/>
</dbReference>
<comment type="similarity">
    <text evidence="6">Belongs to the mitochondrion-specific ribosomal protein mL54 family.</text>
</comment>
<accession>A0A1X6NAJ1</accession>
<evidence type="ECO:0000256" key="4">
    <source>
        <dbReference type="ARBA" id="ARBA00023128"/>
    </source>
</evidence>
<gene>
    <name evidence="8" type="ORF">POSPLADRAFT_1167651</name>
</gene>
<dbReference type="AlphaFoldDB" id="A0A1X6NAJ1"/>
<dbReference type="GeneID" id="36332923"/>
<evidence type="ECO:0000256" key="1">
    <source>
        <dbReference type="ARBA" id="ARBA00004173"/>
    </source>
</evidence>
<dbReference type="PANTHER" id="PTHR28595">
    <property type="entry name" value="39S RIBOSOMAL PROTEIN L54, MITOCHONDRIAL"/>
    <property type="match status" value="1"/>
</dbReference>
<evidence type="ECO:0000256" key="2">
    <source>
        <dbReference type="ARBA" id="ARBA00022946"/>
    </source>
</evidence>
<evidence type="ECO:0000313" key="9">
    <source>
        <dbReference type="Proteomes" id="UP000194127"/>
    </source>
</evidence>
<sequence>MSLLHTLRRPPVFNAWYPARRCFASSSKTADAALAAPAIASEAKKVDGAEAVSRSSCPEGTILTGMSYLKNQQPVTAMADDAYPEWLWKLLEPKQLPDDGPGGKAEKYMLRKQNRRKIRDQNFMKTQ</sequence>
<dbReference type="PANTHER" id="PTHR28595:SF1">
    <property type="entry name" value="LARGE RIBOSOMAL SUBUNIT PROTEIN ML54"/>
    <property type="match status" value="1"/>
</dbReference>
<dbReference type="RefSeq" id="XP_024342187.1">
    <property type="nucleotide sequence ID" value="XM_024487974.1"/>
</dbReference>
<dbReference type="InterPro" id="IPR013870">
    <property type="entry name" value="Ribosomal_mL54"/>
</dbReference>
<evidence type="ECO:0000256" key="7">
    <source>
        <dbReference type="ARBA" id="ARBA00035179"/>
    </source>
</evidence>
<name>A0A1X6NAJ1_9APHY</name>
<organism evidence="8 9">
    <name type="scientific">Postia placenta MAD-698-R-SB12</name>
    <dbReference type="NCBI Taxonomy" id="670580"/>
    <lineage>
        <taxon>Eukaryota</taxon>
        <taxon>Fungi</taxon>
        <taxon>Dikarya</taxon>
        <taxon>Basidiomycota</taxon>
        <taxon>Agaricomycotina</taxon>
        <taxon>Agaricomycetes</taxon>
        <taxon>Polyporales</taxon>
        <taxon>Adustoporiaceae</taxon>
        <taxon>Rhodonia</taxon>
    </lineage>
</organism>